<dbReference type="InterPro" id="IPR056884">
    <property type="entry name" value="NPHP3-like_N"/>
</dbReference>
<name>A0AAN7UND3_9PEZI</name>
<dbReference type="GO" id="GO:0003824">
    <property type="term" value="F:catalytic activity"/>
    <property type="evidence" value="ECO:0007669"/>
    <property type="project" value="InterPro"/>
</dbReference>
<dbReference type="Gene3D" id="3.40.50.1580">
    <property type="entry name" value="Nucleoside phosphorylase domain"/>
    <property type="match status" value="1"/>
</dbReference>
<proteinExistence type="predicted"/>
<comment type="caution">
    <text evidence="3">The sequence shown here is derived from an EMBL/GenBank/DDBJ whole genome shotgun (WGS) entry which is preliminary data.</text>
</comment>
<dbReference type="EMBL" id="JAWHQM010000061">
    <property type="protein sequence ID" value="KAK5636040.1"/>
    <property type="molecule type" value="Genomic_DNA"/>
</dbReference>
<dbReference type="SUPFAM" id="SSF53167">
    <property type="entry name" value="Purine and uridine phosphorylases"/>
    <property type="match status" value="1"/>
</dbReference>
<dbReference type="AlphaFoldDB" id="A0AAN7UND3"/>
<feature type="domain" description="Nephrocystin 3-like N-terminal" evidence="2">
    <location>
        <begin position="149"/>
        <end position="314"/>
    </location>
</feature>
<keyword evidence="1" id="KW-0677">Repeat</keyword>
<dbReference type="PANTHER" id="PTHR10039:SF15">
    <property type="entry name" value="NACHT DOMAIN-CONTAINING PROTEIN"/>
    <property type="match status" value="1"/>
</dbReference>
<organism evidence="3 4">
    <name type="scientific">Xylaria bambusicola</name>
    <dbReference type="NCBI Taxonomy" id="326684"/>
    <lineage>
        <taxon>Eukaryota</taxon>
        <taxon>Fungi</taxon>
        <taxon>Dikarya</taxon>
        <taxon>Ascomycota</taxon>
        <taxon>Pezizomycotina</taxon>
        <taxon>Sordariomycetes</taxon>
        <taxon>Xylariomycetidae</taxon>
        <taxon>Xylariales</taxon>
        <taxon>Xylariaceae</taxon>
        <taxon>Xylaria</taxon>
    </lineage>
</organism>
<protein>
    <recommendedName>
        <fullName evidence="2">Nephrocystin 3-like N-terminal domain-containing protein</fullName>
    </recommendedName>
</protein>
<accession>A0AAN7UND3</accession>
<dbReference type="InterPro" id="IPR035994">
    <property type="entry name" value="Nucleoside_phosphorylase_sf"/>
</dbReference>
<evidence type="ECO:0000313" key="4">
    <source>
        <dbReference type="Proteomes" id="UP001305414"/>
    </source>
</evidence>
<evidence type="ECO:0000259" key="2">
    <source>
        <dbReference type="Pfam" id="PF24883"/>
    </source>
</evidence>
<keyword evidence="4" id="KW-1185">Reference proteome</keyword>
<sequence length="455" mass="51635">MGLIASSNQVMRNASIRDKLSMEKDVLCFEMEAAGLMNQFPFLIVRGICDYSDTHKNKLWQGYAAMTAAAYTKDLLYEIAPNKVEAERTLVGILSDVLAVSTTVSSINEGFAHTKRYREKKEEAEILDWLTSTDYGTQQTDNFRRRQLGTGQWLLDSDKYQSWLKEPKNTLFCPGIPGAGKTILTSIVIDNLENHFHRETTIAIAYVYLNYKRQSEQTVESLLSSLLKQLCQCRSPLPSSLTELYDRHKPRRTRPSFDEISKALESVTVQNSRTFITIDALDECRAFDGCRTRFLSAIFNLQKKTGVNIFATSRYILEIEDHFRGCLSIEIRATKHDISRYLQGHISELPKIVTSRPELQNEIITSIIEAVDGMYVYSKNNVDHANLANSLRFLLAQLYLASLIGKDTPKAIRKALQKLATGSNAYNTAYKYARLVCSYYPCAWRTLGRATCSIL</sequence>
<evidence type="ECO:0000313" key="3">
    <source>
        <dbReference type="EMBL" id="KAK5636040.1"/>
    </source>
</evidence>
<dbReference type="PANTHER" id="PTHR10039">
    <property type="entry name" value="AMELOGENIN"/>
    <property type="match status" value="1"/>
</dbReference>
<reference evidence="3 4" key="1">
    <citation type="submission" date="2023-10" db="EMBL/GenBank/DDBJ databases">
        <title>Draft genome sequence of Xylaria bambusicola isolate GMP-LS, the root and basal stem rot pathogen of sugarcane in Indonesia.</title>
        <authorList>
            <person name="Selvaraj P."/>
            <person name="Muralishankar V."/>
            <person name="Muruganantham S."/>
            <person name="Sp S."/>
            <person name="Haryani S."/>
            <person name="Lau K.J.X."/>
            <person name="Naqvi N.I."/>
        </authorList>
    </citation>
    <scope>NUCLEOTIDE SEQUENCE [LARGE SCALE GENOMIC DNA]</scope>
    <source>
        <strain evidence="3">GMP-LS</strain>
    </source>
</reference>
<dbReference type="InterPro" id="IPR027417">
    <property type="entry name" value="P-loop_NTPase"/>
</dbReference>
<dbReference type="SUPFAM" id="SSF52540">
    <property type="entry name" value="P-loop containing nucleoside triphosphate hydrolases"/>
    <property type="match status" value="1"/>
</dbReference>
<gene>
    <name evidence="3" type="ORF">RRF57_011752</name>
</gene>
<dbReference type="GO" id="GO:0009116">
    <property type="term" value="P:nucleoside metabolic process"/>
    <property type="evidence" value="ECO:0007669"/>
    <property type="project" value="InterPro"/>
</dbReference>
<dbReference type="Proteomes" id="UP001305414">
    <property type="component" value="Unassembled WGS sequence"/>
</dbReference>
<evidence type="ECO:0000256" key="1">
    <source>
        <dbReference type="ARBA" id="ARBA00022737"/>
    </source>
</evidence>
<dbReference type="Pfam" id="PF24883">
    <property type="entry name" value="NPHP3_N"/>
    <property type="match status" value="1"/>
</dbReference>
<dbReference type="Gene3D" id="3.40.50.300">
    <property type="entry name" value="P-loop containing nucleotide triphosphate hydrolases"/>
    <property type="match status" value="1"/>
</dbReference>